<keyword evidence="8 10" id="KW-0472">Membrane</keyword>
<evidence type="ECO:0000256" key="6">
    <source>
        <dbReference type="ARBA" id="ARBA00022989"/>
    </source>
</evidence>
<organism evidence="11 12">
    <name type="scientific">Vanessa tameamea</name>
    <name type="common">Kamehameha butterfly</name>
    <dbReference type="NCBI Taxonomy" id="334116"/>
    <lineage>
        <taxon>Eukaryota</taxon>
        <taxon>Metazoa</taxon>
        <taxon>Ecdysozoa</taxon>
        <taxon>Arthropoda</taxon>
        <taxon>Hexapoda</taxon>
        <taxon>Insecta</taxon>
        <taxon>Pterygota</taxon>
        <taxon>Neoptera</taxon>
        <taxon>Endopterygota</taxon>
        <taxon>Lepidoptera</taxon>
        <taxon>Glossata</taxon>
        <taxon>Ditrysia</taxon>
        <taxon>Papilionoidea</taxon>
        <taxon>Nymphalidae</taxon>
        <taxon>Nymphalinae</taxon>
        <taxon>Vanessa</taxon>
    </lineage>
</organism>
<name>A0ABM4AKT7_VANTA</name>
<sequence>MIHKNEKVKEMYDAIDPYIKQRPQDVSYPNYRQYDDTPQEELESQFNVYEYPHNDIDKLREKRQDAPTPAPDADSKPPEKTETEYETYHTPLYAITAFFTLLLIVGPLMVKKGPNRGIVQACVMLTAFCMWIFWFTIYFGQMNPLMGPRLENTTVAWIAYKLVSTSSLLIIPANEQL</sequence>
<keyword evidence="5" id="KW-0375">Hydrogen ion transport</keyword>
<evidence type="ECO:0000256" key="9">
    <source>
        <dbReference type="SAM" id="MobiDB-lite"/>
    </source>
</evidence>
<evidence type="ECO:0000256" key="4">
    <source>
        <dbReference type="ARBA" id="ARBA00022692"/>
    </source>
</evidence>
<comment type="subcellular location">
    <subcellularLocation>
        <location evidence="1">Endomembrane system</location>
        <topology evidence="1">Multi-pass membrane protein</topology>
    </subcellularLocation>
</comment>
<evidence type="ECO:0000256" key="2">
    <source>
        <dbReference type="ARBA" id="ARBA00008328"/>
    </source>
</evidence>
<dbReference type="PANTHER" id="PTHR12263">
    <property type="entry name" value="VACUOLAR ATP SYNTHASE SUBUNIT H"/>
    <property type="match status" value="1"/>
</dbReference>
<dbReference type="GeneID" id="135193430"/>
<evidence type="ECO:0000256" key="8">
    <source>
        <dbReference type="ARBA" id="ARBA00023136"/>
    </source>
</evidence>
<evidence type="ECO:0000256" key="7">
    <source>
        <dbReference type="ARBA" id="ARBA00023065"/>
    </source>
</evidence>
<keyword evidence="11" id="KW-1185">Reference proteome</keyword>
<comment type="similarity">
    <text evidence="2">Belongs to the V-ATPase e1/e2 subunit family.</text>
</comment>
<keyword evidence="3" id="KW-0813">Transport</keyword>
<feature type="transmembrane region" description="Helical" evidence="10">
    <location>
        <begin position="92"/>
        <end position="110"/>
    </location>
</feature>
<proteinExistence type="inferred from homology"/>
<dbReference type="Proteomes" id="UP001652626">
    <property type="component" value="Chromosome 9"/>
</dbReference>
<feature type="compositionally biased region" description="Basic and acidic residues" evidence="9">
    <location>
        <begin position="73"/>
        <end position="83"/>
    </location>
</feature>
<evidence type="ECO:0000256" key="3">
    <source>
        <dbReference type="ARBA" id="ARBA00022448"/>
    </source>
</evidence>
<keyword evidence="6 10" id="KW-1133">Transmembrane helix</keyword>
<protein>
    <submittedName>
        <fullName evidence="12">Uncharacterized protein LOC135193430</fullName>
    </submittedName>
</protein>
<gene>
    <name evidence="12" type="primary">LOC135193430</name>
</gene>
<evidence type="ECO:0000313" key="11">
    <source>
        <dbReference type="Proteomes" id="UP001652626"/>
    </source>
</evidence>
<evidence type="ECO:0000256" key="1">
    <source>
        <dbReference type="ARBA" id="ARBA00004127"/>
    </source>
</evidence>
<keyword evidence="4 10" id="KW-0812">Transmembrane</keyword>
<accession>A0ABM4AKT7</accession>
<dbReference type="PANTHER" id="PTHR12263:SF0">
    <property type="entry name" value="V-TYPE PROTON ATPASE SUBUNIT"/>
    <property type="match status" value="1"/>
</dbReference>
<dbReference type="InterPro" id="IPR008389">
    <property type="entry name" value="ATPase_V0-cplx_e1/e2_su"/>
</dbReference>
<evidence type="ECO:0000256" key="5">
    <source>
        <dbReference type="ARBA" id="ARBA00022781"/>
    </source>
</evidence>
<keyword evidence="7" id="KW-0406">Ion transport</keyword>
<feature type="transmembrane region" description="Helical" evidence="10">
    <location>
        <begin position="117"/>
        <end position="137"/>
    </location>
</feature>
<dbReference type="RefSeq" id="XP_064071920.1">
    <property type="nucleotide sequence ID" value="XM_064215850.1"/>
</dbReference>
<evidence type="ECO:0000313" key="12">
    <source>
        <dbReference type="RefSeq" id="XP_064071920.1"/>
    </source>
</evidence>
<evidence type="ECO:0000256" key="10">
    <source>
        <dbReference type="SAM" id="Phobius"/>
    </source>
</evidence>
<dbReference type="Pfam" id="PF05493">
    <property type="entry name" value="ATP_synt_H"/>
    <property type="match status" value="1"/>
</dbReference>
<feature type="region of interest" description="Disordered" evidence="9">
    <location>
        <begin position="62"/>
        <end position="83"/>
    </location>
</feature>
<reference evidence="12" key="1">
    <citation type="submission" date="2025-08" db="UniProtKB">
        <authorList>
            <consortium name="RefSeq"/>
        </authorList>
    </citation>
    <scope>IDENTIFICATION</scope>
    <source>
        <tissue evidence="12">Whole body</tissue>
    </source>
</reference>